<evidence type="ECO:0000259" key="2">
    <source>
        <dbReference type="Pfam" id="PF01966"/>
    </source>
</evidence>
<dbReference type="PANTHER" id="PTHR45228:SF4">
    <property type="entry name" value="LIPOPROTEIN"/>
    <property type="match status" value="1"/>
</dbReference>
<keyword evidence="4" id="KW-1185">Reference proteome</keyword>
<dbReference type="SUPFAM" id="SSF109604">
    <property type="entry name" value="HD-domain/PDEase-like"/>
    <property type="match status" value="1"/>
</dbReference>
<accession>A0A918DVT1</accession>
<dbReference type="InterPro" id="IPR052020">
    <property type="entry name" value="Cyclic_di-GMP/3'3'-cGAMP_PDE"/>
</dbReference>
<dbReference type="Gene3D" id="1.10.3210.10">
    <property type="entry name" value="Hypothetical protein af1432"/>
    <property type="match status" value="1"/>
</dbReference>
<dbReference type="Pfam" id="PF01966">
    <property type="entry name" value="HD"/>
    <property type="match status" value="1"/>
</dbReference>
<dbReference type="CDD" id="cd00077">
    <property type="entry name" value="HDc"/>
    <property type="match status" value="1"/>
</dbReference>
<comment type="caution">
    <text evidence="3">The sequence shown here is derived from an EMBL/GenBank/DDBJ whole genome shotgun (WGS) entry which is preliminary data.</text>
</comment>
<feature type="domain" description="HD" evidence="2">
    <location>
        <begin position="263"/>
        <end position="352"/>
    </location>
</feature>
<reference evidence="3" key="2">
    <citation type="submission" date="2020-09" db="EMBL/GenBank/DDBJ databases">
        <authorList>
            <person name="Sun Q."/>
            <person name="Zhou Y."/>
        </authorList>
    </citation>
    <scope>NUCLEOTIDE SEQUENCE</scope>
    <source>
        <strain evidence="3">CGMCC 4.7201</strain>
    </source>
</reference>
<sequence>MRRCAAPALCLVAAVLFAVSVGWTLWHGLAQPSVALAFAVFVAAGEGLRITLPGERTATPLGTAGALAYAVLGQAGGTSTSHGVPQVVAVCGTAMLLGSLPRLRRTYRRPLGDLDPDQSRKVLTVAFTATLYQPLDNSGALGRTAGQGPLYIAFMALLLALAALFDTVLAAALTHARSGRHFPALLRDEVRALMGIGSAVCATGVIMAVAAGVMGLWALPVFSVPLLLTQVSFRRHAAVRATYRQTIVSLSRATEVAGYTPEGHARRVSRLSCEVGRALGMAERDLLLLEYAALMHDIGQLALVDPVPGGATAVLDQEEQRRIAGLGGEVVRQTGVPVEVAVIVERQAEPFRDREGALDPSHPLASSIVRAANAFDDFAGADGGLAGRLEAVERLRLSTAREYEPRVVEALADVCLRGGPGPEPGLTRR</sequence>
<dbReference type="Proteomes" id="UP000641932">
    <property type="component" value="Unassembled WGS sequence"/>
</dbReference>
<keyword evidence="1" id="KW-0812">Transmembrane</keyword>
<evidence type="ECO:0000313" key="4">
    <source>
        <dbReference type="Proteomes" id="UP000641932"/>
    </source>
</evidence>
<evidence type="ECO:0000256" key="1">
    <source>
        <dbReference type="SAM" id="Phobius"/>
    </source>
</evidence>
<dbReference type="InterPro" id="IPR006674">
    <property type="entry name" value="HD_domain"/>
</dbReference>
<keyword evidence="1" id="KW-0472">Membrane</keyword>
<protein>
    <submittedName>
        <fullName evidence="3">Lipoprotein</fullName>
    </submittedName>
</protein>
<keyword evidence="1" id="KW-1133">Transmembrane helix</keyword>
<evidence type="ECO:0000313" key="3">
    <source>
        <dbReference type="EMBL" id="GGO85659.1"/>
    </source>
</evidence>
<organism evidence="3 4">
    <name type="scientific">Wenjunlia tyrosinilytica</name>
    <dbReference type="NCBI Taxonomy" id="1544741"/>
    <lineage>
        <taxon>Bacteria</taxon>
        <taxon>Bacillati</taxon>
        <taxon>Actinomycetota</taxon>
        <taxon>Actinomycetes</taxon>
        <taxon>Kitasatosporales</taxon>
        <taxon>Streptomycetaceae</taxon>
        <taxon>Wenjunlia</taxon>
    </lineage>
</organism>
<dbReference type="AlphaFoldDB" id="A0A918DVT1"/>
<dbReference type="EMBL" id="BMMS01000007">
    <property type="protein sequence ID" value="GGO85659.1"/>
    <property type="molecule type" value="Genomic_DNA"/>
</dbReference>
<keyword evidence="3" id="KW-0449">Lipoprotein</keyword>
<dbReference type="PANTHER" id="PTHR45228">
    <property type="entry name" value="CYCLIC DI-GMP PHOSPHODIESTERASE TM_0186-RELATED"/>
    <property type="match status" value="1"/>
</dbReference>
<name>A0A918DVT1_9ACTN</name>
<feature type="transmembrane region" description="Helical" evidence="1">
    <location>
        <begin position="193"/>
        <end position="219"/>
    </location>
</feature>
<proteinExistence type="predicted"/>
<dbReference type="InterPro" id="IPR003607">
    <property type="entry name" value="HD/PDEase_dom"/>
</dbReference>
<reference evidence="3" key="1">
    <citation type="journal article" date="2014" name="Int. J. Syst. Evol. Microbiol.">
        <title>Complete genome sequence of Corynebacterium casei LMG S-19264T (=DSM 44701T), isolated from a smear-ripened cheese.</title>
        <authorList>
            <consortium name="US DOE Joint Genome Institute (JGI-PGF)"/>
            <person name="Walter F."/>
            <person name="Albersmeier A."/>
            <person name="Kalinowski J."/>
            <person name="Ruckert C."/>
        </authorList>
    </citation>
    <scope>NUCLEOTIDE SEQUENCE</scope>
    <source>
        <strain evidence="3">CGMCC 4.7201</strain>
    </source>
</reference>
<gene>
    <name evidence="3" type="ORF">GCM10012280_19950</name>
</gene>
<feature type="transmembrane region" description="Helical" evidence="1">
    <location>
        <begin position="150"/>
        <end position="173"/>
    </location>
</feature>
<dbReference type="RefSeq" id="WP_189131200.1">
    <property type="nucleotide sequence ID" value="NZ_BMMS01000007.1"/>
</dbReference>